<dbReference type="AlphaFoldDB" id="A0A4Z2FAF2"/>
<reference evidence="1 2" key="1">
    <citation type="submission" date="2019-03" db="EMBL/GenBank/DDBJ databases">
        <title>First draft genome of Liparis tanakae, snailfish: a comprehensive survey of snailfish specific genes.</title>
        <authorList>
            <person name="Kim W."/>
            <person name="Song I."/>
            <person name="Jeong J.-H."/>
            <person name="Kim D."/>
            <person name="Kim S."/>
            <person name="Ryu S."/>
            <person name="Song J.Y."/>
            <person name="Lee S.K."/>
        </authorList>
    </citation>
    <scope>NUCLEOTIDE SEQUENCE [LARGE SCALE GENOMIC DNA]</scope>
    <source>
        <tissue evidence="1">Muscle</tissue>
    </source>
</reference>
<accession>A0A4Z2FAF2</accession>
<gene>
    <name evidence="1" type="ORF">EYF80_052081</name>
</gene>
<proteinExistence type="predicted"/>
<sequence length="85" mass="9492">MPTSRLMSRPASSVISMPSPRYFFSAFLERMEAQMPVPRISRVPSPRTPGDLSRFCLGDTPPLHLPSSLQKCQRADEPSHAKYGC</sequence>
<dbReference type="Proteomes" id="UP000314294">
    <property type="component" value="Unassembled WGS sequence"/>
</dbReference>
<keyword evidence="2" id="KW-1185">Reference proteome</keyword>
<dbReference type="OrthoDB" id="546820at2759"/>
<evidence type="ECO:0000313" key="2">
    <source>
        <dbReference type="Proteomes" id="UP000314294"/>
    </source>
</evidence>
<organism evidence="1 2">
    <name type="scientific">Liparis tanakae</name>
    <name type="common">Tanaka's snailfish</name>
    <dbReference type="NCBI Taxonomy" id="230148"/>
    <lineage>
        <taxon>Eukaryota</taxon>
        <taxon>Metazoa</taxon>
        <taxon>Chordata</taxon>
        <taxon>Craniata</taxon>
        <taxon>Vertebrata</taxon>
        <taxon>Euteleostomi</taxon>
        <taxon>Actinopterygii</taxon>
        <taxon>Neopterygii</taxon>
        <taxon>Teleostei</taxon>
        <taxon>Neoteleostei</taxon>
        <taxon>Acanthomorphata</taxon>
        <taxon>Eupercaria</taxon>
        <taxon>Perciformes</taxon>
        <taxon>Cottioidei</taxon>
        <taxon>Cottales</taxon>
        <taxon>Liparidae</taxon>
        <taxon>Liparis</taxon>
    </lineage>
</organism>
<protein>
    <submittedName>
        <fullName evidence="1">Uncharacterized protein</fullName>
    </submittedName>
</protein>
<comment type="caution">
    <text evidence="1">The sequence shown here is derived from an EMBL/GenBank/DDBJ whole genome shotgun (WGS) entry which is preliminary data.</text>
</comment>
<evidence type="ECO:0000313" key="1">
    <source>
        <dbReference type="EMBL" id="TNN37753.1"/>
    </source>
</evidence>
<dbReference type="EMBL" id="SRLO01001446">
    <property type="protein sequence ID" value="TNN37753.1"/>
    <property type="molecule type" value="Genomic_DNA"/>
</dbReference>
<name>A0A4Z2FAF2_9TELE</name>